<name>A0AAP2Z6L8_9EURY</name>
<protein>
    <submittedName>
        <fullName evidence="2">Uncharacterized protein</fullName>
    </submittedName>
</protein>
<gene>
    <name evidence="2" type="ORF">OB919_06100</name>
</gene>
<accession>A0AAP2Z6L8</accession>
<comment type="caution">
    <text evidence="2">The sequence shown here is derived from an EMBL/GenBank/DDBJ whole genome shotgun (WGS) entry which is preliminary data.</text>
</comment>
<reference evidence="2 3" key="1">
    <citation type="submission" date="2022-09" db="EMBL/GenBank/DDBJ databases">
        <title>Enrichment on poylsaccharides allowed isolation of novel metabolic and taxonomic groups of Haloarchaea.</title>
        <authorList>
            <person name="Sorokin D.Y."/>
            <person name="Elcheninov A.G."/>
            <person name="Khizhniak T.V."/>
            <person name="Kolganova T.V."/>
            <person name="Kublanov I.V."/>
        </authorList>
    </citation>
    <scope>NUCLEOTIDE SEQUENCE [LARGE SCALE GENOMIC DNA]</scope>
    <source>
        <strain evidence="2 3">AArc-curdl1</strain>
    </source>
</reference>
<dbReference type="PROSITE" id="PS51257">
    <property type="entry name" value="PROKAR_LIPOPROTEIN"/>
    <property type="match status" value="1"/>
</dbReference>
<dbReference type="Proteomes" id="UP001321047">
    <property type="component" value="Unassembled WGS sequence"/>
</dbReference>
<organism evidence="2 3">
    <name type="scientific">Natronosalvus hydrolyticus</name>
    <dbReference type="NCBI Taxonomy" id="2979988"/>
    <lineage>
        <taxon>Archaea</taxon>
        <taxon>Methanobacteriati</taxon>
        <taxon>Methanobacteriota</taxon>
        <taxon>Stenosarchaea group</taxon>
        <taxon>Halobacteria</taxon>
        <taxon>Halobacteriales</taxon>
        <taxon>Natrialbaceae</taxon>
        <taxon>Natronosalvus</taxon>
    </lineage>
</organism>
<feature type="region of interest" description="Disordered" evidence="1">
    <location>
        <begin position="39"/>
        <end position="66"/>
    </location>
</feature>
<feature type="compositionally biased region" description="Basic and acidic residues" evidence="1">
    <location>
        <begin position="290"/>
        <end position="307"/>
    </location>
</feature>
<evidence type="ECO:0000256" key="1">
    <source>
        <dbReference type="SAM" id="MobiDB-lite"/>
    </source>
</evidence>
<keyword evidence="3" id="KW-1185">Reference proteome</keyword>
<dbReference type="EMBL" id="JAOPJZ010000003">
    <property type="protein sequence ID" value="MCU4751552.1"/>
    <property type="molecule type" value="Genomic_DNA"/>
</dbReference>
<proteinExistence type="predicted"/>
<evidence type="ECO:0000313" key="2">
    <source>
        <dbReference type="EMBL" id="MCU4751552.1"/>
    </source>
</evidence>
<evidence type="ECO:0000313" key="3">
    <source>
        <dbReference type="Proteomes" id="UP001321047"/>
    </source>
</evidence>
<sequence>MTQRALLIALPVVLLVTLAGCSSLAADPFDTDVDRDRYTVDAPLDPDEITDAHEPTDTDELLPGLPADETDEIDTGMLRQEHRNALGNQSRTYYFESETILENGTTLVNNSAELGHDPTTNAYHLTEQLTGSESTWRGFGDDFEPPLRVEKWDPGDADAFGRYEHANGSVQYEANDRGFVGYYSPTTNLLHRAEAYDIEVYDADQRYYRLHSTTPRENDRDLYVEDTFEAEVILDEDGVIVYAKIEGELDMAAVSDTGDVDNGTATYTEVATITGIGETTLEEPAWLEEAREATEKEDAETESKSEATEIVEIDDDVDLDVVESEE</sequence>
<feature type="compositionally biased region" description="Acidic residues" evidence="1">
    <location>
        <begin position="309"/>
        <end position="326"/>
    </location>
</feature>
<feature type="region of interest" description="Disordered" evidence="1">
    <location>
        <begin position="290"/>
        <end position="326"/>
    </location>
</feature>
<dbReference type="AlphaFoldDB" id="A0AAP2Z6L8"/>
<dbReference type="RefSeq" id="WP_342807455.1">
    <property type="nucleotide sequence ID" value="NZ_JAOPJZ010000003.1"/>
</dbReference>